<name>A0A1I5WSY1_HYMAR</name>
<dbReference type="STRING" id="1227077.SAMN04515668_1474"/>
<dbReference type="AlphaFoldDB" id="A0A1I5WSY1"/>
<sequence>MKNFFLTAVLAAVSLTSCMAQDKVKQPRQLSGFEVVSSSGGIDVVLRQGSNTTVVVEASPEAQKHLVTKVEGKTLKIGWESNYSWRNLLSNGRKANVYITLPRLTGLSLSGGADATGESNFSADNFRIDASGGSDIKLSITAKTLSVQASGGSDVNLTGRVERQKVDVSGGSDYNGFALQSTTATISASGGSDAKVSVDGEISSDASGGSDVRYKGDARVASSNSSGGGSVRRVK</sequence>
<dbReference type="InterPro" id="IPR021255">
    <property type="entry name" value="DUF2807"/>
</dbReference>
<keyword evidence="2" id="KW-0732">Signal</keyword>
<dbReference type="Proteomes" id="UP000199029">
    <property type="component" value="Unassembled WGS sequence"/>
</dbReference>
<feature type="chain" id="PRO_5011595892" evidence="2">
    <location>
        <begin position="21"/>
        <end position="235"/>
    </location>
</feature>
<feature type="region of interest" description="Disordered" evidence="1">
    <location>
        <begin position="188"/>
        <end position="235"/>
    </location>
</feature>
<evidence type="ECO:0000313" key="4">
    <source>
        <dbReference type="EMBL" id="SFQ22820.1"/>
    </source>
</evidence>
<feature type="signal peptide" evidence="2">
    <location>
        <begin position="1"/>
        <end position="20"/>
    </location>
</feature>
<dbReference type="EMBL" id="FOXS01000002">
    <property type="protein sequence ID" value="SFQ22820.1"/>
    <property type="molecule type" value="Genomic_DNA"/>
</dbReference>
<evidence type="ECO:0000256" key="2">
    <source>
        <dbReference type="SAM" id="SignalP"/>
    </source>
</evidence>
<keyword evidence="5" id="KW-1185">Reference proteome</keyword>
<feature type="domain" description="Putative auto-transporter adhesin head GIN" evidence="3">
    <location>
        <begin position="33"/>
        <end position="218"/>
    </location>
</feature>
<reference evidence="5" key="1">
    <citation type="submission" date="2016-10" db="EMBL/GenBank/DDBJ databases">
        <authorList>
            <person name="Varghese N."/>
            <person name="Submissions S."/>
        </authorList>
    </citation>
    <scope>NUCLEOTIDE SEQUENCE [LARGE SCALE GENOMIC DNA]</scope>
    <source>
        <strain evidence="5">OR362-8,ATCC BAA-1266,JCM 13504</strain>
    </source>
</reference>
<organism evidence="4 5">
    <name type="scientific">Hymenobacter arizonensis</name>
    <name type="common">Siccationidurans arizonensis</name>
    <dbReference type="NCBI Taxonomy" id="1227077"/>
    <lineage>
        <taxon>Bacteria</taxon>
        <taxon>Pseudomonadati</taxon>
        <taxon>Bacteroidota</taxon>
        <taxon>Cytophagia</taxon>
        <taxon>Cytophagales</taxon>
        <taxon>Hymenobacteraceae</taxon>
        <taxon>Hymenobacter</taxon>
    </lineage>
</organism>
<evidence type="ECO:0000259" key="3">
    <source>
        <dbReference type="Pfam" id="PF10988"/>
    </source>
</evidence>
<protein>
    <submittedName>
        <fullName evidence="4">Putative auto-transporter adhesin, head GIN domain</fullName>
    </submittedName>
</protein>
<gene>
    <name evidence="4" type="ORF">SAMN04515668_1474</name>
</gene>
<proteinExistence type="predicted"/>
<evidence type="ECO:0000256" key="1">
    <source>
        <dbReference type="SAM" id="MobiDB-lite"/>
    </source>
</evidence>
<feature type="compositionally biased region" description="Gly residues" evidence="1">
    <location>
        <begin position="226"/>
        <end position="235"/>
    </location>
</feature>
<evidence type="ECO:0000313" key="5">
    <source>
        <dbReference type="Proteomes" id="UP000199029"/>
    </source>
</evidence>
<accession>A0A1I5WSY1</accession>
<dbReference type="PROSITE" id="PS51257">
    <property type="entry name" value="PROKAR_LIPOPROTEIN"/>
    <property type="match status" value="1"/>
</dbReference>
<dbReference type="Pfam" id="PF10988">
    <property type="entry name" value="DUF2807"/>
    <property type="match status" value="1"/>
</dbReference>
<dbReference type="OrthoDB" id="880784at2"/>
<dbReference type="RefSeq" id="WP_092670623.1">
    <property type="nucleotide sequence ID" value="NZ_FOXS01000002.1"/>
</dbReference>
<dbReference type="Gene3D" id="2.160.20.120">
    <property type="match status" value="1"/>
</dbReference>